<evidence type="ECO:0000256" key="1">
    <source>
        <dbReference type="SAM" id="MobiDB-lite"/>
    </source>
</evidence>
<protein>
    <submittedName>
        <fullName evidence="2">SWI/SNF complex subunit SWI3D</fullName>
    </submittedName>
</protein>
<evidence type="ECO:0000313" key="2">
    <source>
        <dbReference type="EMBL" id="AQK63321.1"/>
    </source>
</evidence>
<sequence length="148" mass="15328">MEPKPSSAAHADAPAVEAPRRRGGGGKRKSAGSSFTPSKRQAKERNASFHVPPHLLHSGPLTRAARQSPHKLSGTPSESVPASSAAATGDGVSGGQAVVDAIRPETEETPAPELPLVDEMFEAVRSRGAGVHVVPTFAGESFAPRRLL</sequence>
<reference evidence="2" key="1">
    <citation type="submission" date="2015-12" db="EMBL/GenBank/DDBJ databases">
        <title>Update maize B73 reference genome by single molecule sequencing technologies.</title>
        <authorList>
            <consortium name="Maize Genome Sequencing Project"/>
            <person name="Ware D."/>
        </authorList>
    </citation>
    <scope>NUCLEOTIDE SEQUENCE</scope>
    <source>
        <tissue evidence="2">Seedling</tissue>
    </source>
</reference>
<feature type="compositionally biased region" description="Low complexity" evidence="1">
    <location>
        <begin position="1"/>
        <end position="17"/>
    </location>
</feature>
<feature type="compositionally biased region" description="Basic residues" evidence="1">
    <location>
        <begin position="21"/>
        <end position="30"/>
    </location>
</feature>
<feature type="region of interest" description="Disordered" evidence="1">
    <location>
        <begin position="1"/>
        <end position="113"/>
    </location>
</feature>
<dbReference type="AlphaFoldDB" id="A0A1D6GIU3"/>
<accession>A0A1D6GIU3</accession>
<organism evidence="2">
    <name type="scientific">Zea mays</name>
    <name type="common">Maize</name>
    <dbReference type="NCBI Taxonomy" id="4577"/>
    <lineage>
        <taxon>Eukaryota</taxon>
        <taxon>Viridiplantae</taxon>
        <taxon>Streptophyta</taxon>
        <taxon>Embryophyta</taxon>
        <taxon>Tracheophyta</taxon>
        <taxon>Spermatophyta</taxon>
        <taxon>Magnoliopsida</taxon>
        <taxon>Liliopsida</taxon>
        <taxon>Poales</taxon>
        <taxon>Poaceae</taxon>
        <taxon>PACMAD clade</taxon>
        <taxon>Panicoideae</taxon>
        <taxon>Andropogonodae</taxon>
        <taxon>Andropogoneae</taxon>
        <taxon>Tripsacinae</taxon>
        <taxon>Zea</taxon>
    </lineage>
</organism>
<proteinExistence type="predicted"/>
<feature type="compositionally biased region" description="Low complexity" evidence="1">
    <location>
        <begin position="76"/>
        <end position="87"/>
    </location>
</feature>
<gene>
    <name evidence="2" type="ORF">ZEAMMB73_Zm00001d013391</name>
</gene>
<name>A0A1D6GIU3_MAIZE</name>
<dbReference type="EMBL" id="CM000781">
    <property type="protein sequence ID" value="AQK63321.1"/>
    <property type="molecule type" value="Genomic_DNA"/>
</dbReference>